<keyword evidence="10" id="KW-1185">Reference proteome</keyword>
<keyword evidence="7 8" id="KW-0472">Membrane</keyword>
<accession>A0ABM5LTU8</accession>
<sequence length="333" mass="35222">MLFRKTYFKVFVLISLLILLLAVNCASVVYGYTDTSWGLVYQAFTSFDGSNEHLIVQNVRLPRALVATAVGASLAVAGALMQALTKNPLASPGIFGINAGAGFFVVAGSFFLHIQSPHALGWSSFIGAAFTAAIVYGAGSLGREGLTPVKLTLAGAAMAAMFSSLTQGLLAVNELELEQVLFWLTGSVQGRSLHLLLLMLPYAAVALIISFFLGQKINLLSMGEDVAKGLGQKTGLLKLVMAICIVLLAGSAVAIAGPISFIGIIIPHFARFVIGNDYRWILPFSAVLGAILLVTADIGARYIIMPQEVPVGVMTAIIGMPIFVYIARRGKTI</sequence>
<keyword evidence="6 8" id="KW-1133">Transmembrane helix</keyword>
<dbReference type="PANTHER" id="PTHR30472:SF65">
    <property type="entry name" value="SIDEROPHORE TRANSPORT SYSTEM PERMEASE PROTEIN YFIZ-RELATED"/>
    <property type="match status" value="1"/>
</dbReference>
<evidence type="ECO:0000256" key="8">
    <source>
        <dbReference type="SAM" id="Phobius"/>
    </source>
</evidence>
<feature type="transmembrane region" description="Helical" evidence="8">
    <location>
        <begin position="192"/>
        <end position="214"/>
    </location>
</feature>
<feature type="transmembrane region" description="Helical" evidence="8">
    <location>
        <begin position="235"/>
        <end position="266"/>
    </location>
</feature>
<dbReference type="Pfam" id="PF01032">
    <property type="entry name" value="FecCD"/>
    <property type="match status" value="1"/>
</dbReference>
<organism evidence="9 10">
    <name type="scientific">Bacillus atrophaeus (strain 1942)</name>
    <dbReference type="NCBI Taxonomy" id="720555"/>
    <lineage>
        <taxon>Bacteria</taxon>
        <taxon>Bacillati</taxon>
        <taxon>Bacillota</taxon>
        <taxon>Bacilli</taxon>
        <taxon>Bacillales</taxon>
        <taxon>Bacillaceae</taxon>
        <taxon>Bacillus</taxon>
    </lineage>
</organism>
<evidence type="ECO:0000313" key="9">
    <source>
        <dbReference type="EMBL" id="ADP31316.1"/>
    </source>
</evidence>
<name>A0ABM5LTU8_BACA1</name>
<protein>
    <submittedName>
        <fullName evidence="9">Iron(III) siderophore transport permease</fullName>
    </submittedName>
</protein>
<comment type="similarity">
    <text evidence="2">Belongs to the binding-protein-dependent transport system permease family. FecCD subfamily.</text>
</comment>
<reference evidence="9 10" key="1">
    <citation type="journal article" date="2011" name="Front. Microbiol.">
        <title>Genomic signatures of strain selection and enhancement in Bacillus atrophaeus var. globigii, a historical biowarfare simulant.</title>
        <authorList>
            <person name="Gibbons H.S."/>
            <person name="Broomall S.M."/>
            <person name="McNew L.A."/>
            <person name="Daligault H."/>
            <person name="Chapman C."/>
            <person name="Bruce D."/>
            <person name="Karavis M."/>
            <person name="Krepps M."/>
            <person name="McGregor P.A."/>
            <person name="Hong C."/>
            <person name="Park K.H."/>
            <person name="Akmal A."/>
            <person name="Feldman A."/>
            <person name="Lin J.S."/>
            <person name="Chang W.E."/>
            <person name="Higgs B.W."/>
            <person name="Demirev P."/>
            <person name="Lindquist J."/>
            <person name="Liem A."/>
            <person name="Fochler E."/>
            <person name="Read T.D."/>
            <person name="Tapia R."/>
            <person name="Johnson S."/>
            <person name="Bishop-Lilly K.A."/>
            <person name="Detter C."/>
            <person name="Han C."/>
            <person name="Sozhamannan S."/>
            <person name="Rosenzweig C.N."/>
            <person name="Skowronski E.W."/>
        </authorList>
    </citation>
    <scope>NUCLEOTIDE SEQUENCE [LARGE SCALE GENOMIC DNA]</scope>
    <source>
        <strain evidence="9 10">1942</strain>
    </source>
</reference>
<dbReference type="SUPFAM" id="SSF81345">
    <property type="entry name" value="ABC transporter involved in vitamin B12 uptake, BtuC"/>
    <property type="match status" value="1"/>
</dbReference>
<feature type="transmembrane region" description="Helical" evidence="8">
    <location>
        <begin position="93"/>
        <end position="114"/>
    </location>
</feature>
<dbReference type="InterPro" id="IPR037294">
    <property type="entry name" value="ABC_BtuC-like"/>
</dbReference>
<dbReference type="Proteomes" id="UP000006867">
    <property type="component" value="Chromosome"/>
</dbReference>
<dbReference type="Gene3D" id="1.10.3470.10">
    <property type="entry name" value="ABC transporter involved in vitamin B12 uptake, BtuC"/>
    <property type="match status" value="1"/>
</dbReference>
<evidence type="ECO:0000256" key="5">
    <source>
        <dbReference type="ARBA" id="ARBA00022692"/>
    </source>
</evidence>
<evidence type="ECO:0000256" key="1">
    <source>
        <dbReference type="ARBA" id="ARBA00004651"/>
    </source>
</evidence>
<dbReference type="InterPro" id="IPR000522">
    <property type="entry name" value="ABC_transptr_permease_BtuC"/>
</dbReference>
<feature type="transmembrane region" description="Helical" evidence="8">
    <location>
        <begin position="120"/>
        <end position="139"/>
    </location>
</feature>
<keyword evidence="3" id="KW-0813">Transport</keyword>
<feature type="transmembrane region" description="Helical" evidence="8">
    <location>
        <begin position="278"/>
        <end position="296"/>
    </location>
</feature>
<keyword evidence="5 8" id="KW-0812">Transmembrane</keyword>
<gene>
    <name evidence="9" type="ordered locus">BATR1942_01790</name>
</gene>
<evidence type="ECO:0000256" key="7">
    <source>
        <dbReference type="ARBA" id="ARBA00023136"/>
    </source>
</evidence>
<keyword evidence="4" id="KW-1003">Cell membrane</keyword>
<dbReference type="RefSeq" id="WP_004430582.1">
    <property type="nucleotide sequence ID" value="NC_014639.1"/>
</dbReference>
<evidence type="ECO:0000256" key="6">
    <source>
        <dbReference type="ARBA" id="ARBA00022989"/>
    </source>
</evidence>
<proteinExistence type="inferred from homology"/>
<dbReference type="PANTHER" id="PTHR30472">
    <property type="entry name" value="FERRIC ENTEROBACTIN TRANSPORT SYSTEM PERMEASE PROTEIN"/>
    <property type="match status" value="1"/>
</dbReference>
<evidence type="ECO:0000313" key="10">
    <source>
        <dbReference type="Proteomes" id="UP000006867"/>
    </source>
</evidence>
<feature type="transmembrane region" description="Helical" evidence="8">
    <location>
        <begin position="64"/>
        <end position="81"/>
    </location>
</feature>
<evidence type="ECO:0000256" key="4">
    <source>
        <dbReference type="ARBA" id="ARBA00022475"/>
    </source>
</evidence>
<comment type="subcellular location">
    <subcellularLocation>
        <location evidence="1">Cell membrane</location>
        <topology evidence="1">Multi-pass membrane protein</topology>
    </subcellularLocation>
</comment>
<dbReference type="EMBL" id="CP002207">
    <property type="protein sequence ID" value="ADP31316.1"/>
    <property type="molecule type" value="Genomic_DNA"/>
</dbReference>
<evidence type="ECO:0000256" key="2">
    <source>
        <dbReference type="ARBA" id="ARBA00007935"/>
    </source>
</evidence>
<dbReference type="CDD" id="cd06550">
    <property type="entry name" value="TM_ABC_iron-siderophores_like"/>
    <property type="match status" value="1"/>
</dbReference>
<evidence type="ECO:0000256" key="3">
    <source>
        <dbReference type="ARBA" id="ARBA00022448"/>
    </source>
</evidence>
<feature type="transmembrane region" description="Helical" evidence="8">
    <location>
        <begin position="308"/>
        <end position="327"/>
    </location>
</feature>
<feature type="transmembrane region" description="Helical" evidence="8">
    <location>
        <begin position="151"/>
        <end position="172"/>
    </location>
</feature>